<dbReference type="Gene3D" id="3.40.630.30">
    <property type="match status" value="1"/>
</dbReference>
<keyword evidence="4" id="KW-1185">Reference proteome</keyword>
<dbReference type="SUPFAM" id="SSF55729">
    <property type="entry name" value="Acyl-CoA N-acyltransferases (Nat)"/>
    <property type="match status" value="1"/>
</dbReference>
<dbReference type="EMBL" id="ML977008">
    <property type="protein sequence ID" value="KAF1952818.1"/>
    <property type="molecule type" value="Genomic_DNA"/>
</dbReference>
<dbReference type="EMBL" id="ML977048">
    <property type="protein sequence ID" value="KAF1948804.1"/>
    <property type="molecule type" value="Genomic_DNA"/>
</dbReference>
<reference evidence="3" key="1">
    <citation type="journal article" date="2020" name="Stud. Mycol.">
        <title>101 Dothideomycetes genomes: a test case for predicting lifestyles and emergence of pathogens.</title>
        <authorList>
            <person name="Haridas S."/>
            <person name="Albert R."/>
            <person name="Binder M."/>
            <person name="Bloem J."/>
            <person name="Labutti K."/>
            <person name="Salamov A."/>
            <person name="Andreopoulos B."/>
            <person name="Baker S."/>
            <person name="Barry K."/>
            <person name="Bills G."/>
            <person name="Bluhm B."/>
            <person name="Cannon C."/>
            <person name="Castanera R."/>
            <person name="Culley D."/>
            <person name="Daum C."/>
            <person name="Ezra D."/>
            <person name="Gonzalez J."/>
            <person name="Henrissat B."/>
            <person name="Kuo A."/>
            <person name="Liang C."/>
            <person name="Lipzen A."/>
            <person name="Lutzoni F."/>
            <person name="Magnuson J."/>
            <person name="Mondo S."/>
            <person name="Nolan M."/>
            <person name="Ohm R."/>
            <person name="Pangilinan J."/>
            <person name="Park H.-J."/>
            <person name="Ramirez L."/>
            <person name="Alfaro M."/>
            <person name="Sun H."/>
            <person name="Tritt A."/>
            <person name="Yoshinaga Y."/>
            <person name="Zwiers L.-H."/>
            <person name="Turgeon B."/>
            <person name="Goodwin S."/>
            <person name="Spatafora J."/>
            <person name="Crous P."/>
            <person name="Grigoriev I."/>
        </authorList>
    </citation>
    <scope>NUCLEOTIDE SEQUENCE</scope>
    <source>
        <strain evidence="3">CBS 675.92</strain>
    </source>
</reference>
<dbReference type="OrthoDB" id="61870at2759"/>
<proteinExistence type="predicted"/>
<evidence type="ECO:0000313" key="2">
    <source>
        <dbReference type="EMBL" id="KAF1948804.1"/>
    </source>
</evidence>
<sequence>MKVHAHATPSPPLHHALQRALPYSINLVYRTQHPNRTPDAYILATFPPTAALDQVPECWAAAYFDRSMRPETELWIFAAFEVPTHSPTPYPDESLSSKLDICPTCKRAIHSLLAHMATLPVPPLHPSNLPAIDQAKEHEKKYPELGPNVRFPLAPGSYVRHLLLPGVVTLGAVHHKIVDVCAEAGLVRDDFPGREAKLNKFFFKVSDLPQTKELPDGLRWGEMREQDLAIVQARTSIPRTTRTLMTLKSVGVFEEKSDRAVAWTFLGLDGSLTTLHTEAEYRGKGIAKAVAAKIFREHAPELAVDGEGNAWAHADVYEGNVQSESVCRSLGGHPSVRIFWIRIDLTGADSLVSGA</sequence>
<evidence type="ECO:0000313" key="3">
    <source>
        <dbReference type="EMBL" id="KAF1952818.1"/>
    </source>
</evidence>
<dbReference type="PANTHER" id="PTHR20958:SF6">
    <property type="entry name" value="GLYCINE N-ACYLTRANSFERASE-LIKE PROTEIN"/>
    <property type="match status" value="1"/>
</dbReference>
<evidence type="ECO:0000259" key="1">
    <source>
        <dbReference type="Pfam" id="PF08445"/>
    </source>
</evidence>
<dbReference type="AlphaFoldDB" id="A0A6A5TKA6"/>
<protein>
    <recommendedName>
        <fullName evidence="1">GCN5-related N-acetyltransferase Rv2170-like domain-containing protein</fullName>
    </recommendedName>
</protein>
<organism evidence="3 4">
    <name type="scientific">Byssothecium circinans</name>
    <dbReference type="NCBI Taxonomy" id="147558"/>
    <lineage>
        <taxon>Eukaryota</taxon>
        <taxon>Fungi</taxon>
        <taxon>Dikarya</taxon>
        <taxon>Ascomycota</taxon>
        <taxon>Pezizomycotina</taxon>
        <taxon>Dothideomycetes</taxon>
        <taxon>Pleosporomycetidae</taxon>
        <taxon>Pleosporales</taxon>
        <taxon>Massarineae</taxon>
        <taxon>Massarinaceae</taxon>
        <taxon>Byssothecium</taxon>
    </lineage>
</organism>
<gene>
    <name evidence="3" type="ORF">CC80DRAFT_451932</name>
    <name evidence="2" type="ORF">CC80DRAFT_485578</name>
</gene>
<dbReference type="InterPro" id="IPR016181">
    <property type="entry name" value="Acyl_CoA_acyltransferase"/>
</dbReference>
<feature type="domain" description="GCN5-related N-acetyltransferase Rv2170-like" evidence="1">
    <location>
        <begin position="249"/>
        <end position="332"/>
    </location>
</feature>
<dbReference type="Proteomes" id="UP000800035">
    <property type="component" value="Unassembled WGS sequence"/>
</dbReference>
<dbReference type="InterPro" id="IPR013653">
    <property type="entry name" value="GCN5-like_dom"/>
</dbReference>
<dbReference type="Pfam" id="PF08445">
    <property type="entry name" value="FR47"/>
    <property type="match status" value="1"/>
</dbReference>
<evidence type="ECO:0000313" key="4">
    <source>
        <dbReference type="Proteomes" id="UP000800035"/>
    </source>
</evidence>
<dbReference type="GO" id="GO:0016747">
    <property type="term" value="F:acyltransferase activity, transferring groups other than amino-acyl groups"/>
    <property type="evidence" value="ECO:0007669"/>
    <property type="project" value="InterPro"/>
</dbReference>
<dbReference type="PANTHER" id="PTHR20958">
    <property type="entry name" value="GLYCINE N-ACYLTRANSFERASE-LIKE PROTEIN"/>
    <property type="match status" value="1"/>
</dbReference>
<dbReference type="InterPro" id="IPR053225">
    <property type="entry name" value="Acyl-CoA_N-acyltransferase"/>
</dbReference>
<name>A0A6A5TKA6_9PLEO</name>
<accession>A0A6A5TKA6</accession>